<comment type="caution">
    <text evidence="9">The sequence shown here is derived from an EMBL/GenBank/DDBJ whole genome shotgun (WGS) entry which is preliminary data.</text>
</comment>
<evidence type="ECO:0000256" key="7">
    <source>
        <dbReference type="SAM" id="MobiDB-lite"/>
    </source>
</evidence>
<dbReference type="EMBL" id="JAAMPC010000010">
    <property type="protein sequence ID" value="KAG2289860.1"/>
    <property type="molecule type" value="Genomic_DNA"/>
</dbReference>
<dbReference type="CDD" id="cd04921">
    <property type="entry name" value="ACT_AKi-HSDH-ThrA-like_1"/>
    <property type="match status" value="1"/>
</dbReference>
<evidence type="ECO:0000256" key="4">
    <source>
        <dbReference type="ARBA" id="ARBA00022840"/>
    </source>
</evidence>
<keyword evidence="4" id="KW-0067">ATP-binding</keyword>
<dbReference type="GO" id="GO:0009090">
    <property type="term" value="P:homoserine biosynthetic process"/>
    <property type="evidence" value="ECO:0007669"/>
    <property type="project" value="TreeGrafter"/>
</dbReference>
<dbReference type="GO" id="GO:0009067">
    <property type="term" value="P:aspartate family amino acid biosynthetic process"/>
    <property type="evidence" value="ECO:0007669"/>
    <property type="project" value="InterPro"/>
</dbReference>
<comment type="pathway">
    <text evidence="6">Amino-acid biosynthesis; L-methionine biosynthesis via de novo pathway.</text>
</comment>
<keyword evidence="10" id="KW-1185">Reference proteome</keyword>
<protein>
    <recommendedName>
        <fullName evidence="1">aspartate kinase</fullName>
        <ecNumber evidence="1">2.7.2.4</ecNumber>
    </recommendedName>
</protein>
<feature type="compositionally biased region" description="Acidic residues" evidence="7">
    <location>
        <begin position="11"/>
        <end position="70"/>
    </location>
</feature>
<evidence type="ECO:0000256" key="5">
    <source>
        <dbReference type="ARBA" id="ARBA00022857"/>
    </source>
</evidence>
<dbReference type="AlphaFoldDB" id="A0A8X7URT8"/>
<accession>A0A8X7URT8</accession>
<evidence type="ECO:0000259" key="8">
    <source>
        <dbReference type="Pfam" id="PF22468"/>
    </source>
</evidence>
<proteinExistence type="predicted"/>
<dbReference type="OrthoDB" id="1741932at2759"/>
<dbReference type="Gene3D" id="3.30.70.260">
    <property type="match status" value="1"/>
</dbReference>
<feature type="region of interest" description="Disordered" evidence="7">
    <location>
        <begin position="1"/>
        <end position="72"/>
    </location>
</feature>
<organism evidence="9 10">
    <name type="scientific">Brassica carinata</name>
    <name type="common">Ethiopian mustard</name>
    <name type="synonym">Abyssinian cabbage</name>
    <dbReference type="NCBI Taxonomy" id="52824"/>
    <lineage>
        <taxon>Eukaryota</taxon>
        <taxon>Viridiplantae</taxon>
        <taxon>Streptophyta</taxon>
        <taxon>Embryophyta</taxon>
        <taxon>Tracheophyta</taxon>
        <taxon>Spermatophyta</taxon>
        <taxon>Magnoliopsida</taxon>
        <taxon>eudicotyledons</taxon>
        <taxon>Gunneridae</taxon>
        <taxon>Pentapetalae</taxon>
        <taxon>rosids</taxon>
        <taxon>malvids</taxon>
        <taxon>Brassicales</taxon>
        <taxon>Brassicaceae</taxon>
        <taxon>Brassiceae</taxon>
        <taxon>Brassica</taxon>
    </lineage>
</organism>
<sequence length="412" mass="45971">MRSPKLLLNDKEEEEVSGDELGSDFFSDGDGDGEEKDDDGDEEEDTEPLADDFLDGRDEEEGTLGSDSDSDLEKERFKVRRSEFVEQLKADFGSYYGWLKRTKPAICLSNHITRKASTIGFLTGVPVTDNDHAVGNSVERCKDEYKTQKCPKGKWEDAELTVLENRKKHNCSHNLPTYRFPQLFNSKSESKPTSFMVSQIRMGIRRSTRQDQNAKSIEHEAWILLLPFLPFLRFSQQHIGKPVAQELLDRLCKLIAILAGGATAKSEALRFLTSKGLCQYDISIVIRNIFNLSAPRTNICQAPEDDYDLKLTTPVKGFTTIDNLVLINVEGTGMAGVPGTASDIFGAIKDVGANASNEHSVCFAVPEKEVNAVSKALRSRFSEALQAGSRSQANINVREWLFGVQRYCSHQT</sequence>
<evidence type="ECO:0000256" key="6">
    <source>
        <dbReference type="ARBA" id="ARBA00034478"/>
    </source>
</evidence>
<reference evidence="9 10" key="1">
    <citation type="submission" date="2020-02" db="EMBL/GenBank/DDBJ databases">
        <authorList>
            <person name="Ma Q."/>
            <person name="Huang Y."/>
            <person name="Song X."/>
            <person name="Pei D."/>
        </authorList>
    </citation>
    <scope>NUCLEOTIDE SEQUENCE [LARGE SCALE GENOMIC DNA]</scope>
    <source>
        <strain evidence="9">Sxm20200214</strain>
        <tissue evidence="9">Leaf</tissue>
    </source>
</reference>
<keyword evidence="3" id="KW-0808">Transferase</keyword>
<dbReference type="GO" id="GO:0005524">
    <property type="term" value="F:ATP binding"/>
    <property type="evidence" value="ECO:0007669"/>
    <property type="project" value="UniProtKB-KW"/>
</dbReference>
<dbReference type="GO" id="GO:0004412">
    <property type="term" value="F:homoserine dehydrogenase activity"/>
    <property type="evidence" value="ECO:0007669"/>
    <property type="project" value="InterPro"/>
</dbReference>
<dbReference type="EC" id="2.7.2.4" evidence="1"/>
<dbReference type="Pfam" id="PF22468">
    <property type="entry name" value="ACT_9"/>
    <property type="match status" value="1"/>
</dbReference>
<dbReference type="InterPro" id="IPR054352">
    <property type="entry name" value="ACT_Aspartokinase"/>
</dbReference>
<gene>
    <name evidence="9" type="ORF">Bca52824_049464</name>
</gene>
<dbReference type="Proteomes" id="UP000886595">
    <property type="component" value="Unassembled WGS sequence"/>
</dbReference>
<evidence type="ECO:0000256" key="3">
    <source>
        <dbReference type="ARBA" id="ARBA00022777"/>
    </source>
</evidence>
<dbReference type="PANTHER" id="PTHR43070:SF5">
    <property type="entry name" value="HOMOSERINE DEHYDROGENASE"/>
    <property type="match status" value="1"/>
</dbReference>
<keyword evidence="2" id="KW-0547">Nucleotide-binding</keyword>
<name>A0A8X7URT8_BRACI</name>
<dbReference type="SUPFAM" id="SSF55021">
    <property type="entry name" value="ACT-like"/>
    <property type="match status" value="1"/>
</dbReference>
<dbReference type="PANTHER" id="PTHR43070">
    <property type="match status" value="1"/>
</dbReference>
<evidence type="ECO:0000313" key="10">
    <source>
        <dbReference type="Proteomes" id="UP000886595"/>
    </source>
</evidence>
<keyword evidence="3" id="KW-0418">Kinase</keyword>
<keyword evidence="5" id="KW-0521">NADP</keyword>
<feature type="domain" description="Aspartokinase ACT" evidence="8">
    <location>
        <begin position="327"/>
        <end position="381"/>
    </location>
</feature>
<dbReference type="InterPro" id="IPR011147">
    <property type="entry name" value="Bifunc_Aspkin/hSer_DH"/>
</dbReference>
<evidence type="ECO:0000256" key="2">
    <source>
        <dbReference type="ARBA" id="ARBA00022741"/>
    </source>
</evidence>
<dbReference type="GO" id="GO:0004072">
    <property type="term" value="F:aspartate kinase activity"/>
    <property type="evidence" value="ECO:0007669"/>
    <property type="project" value="UniProtKB-EC"/>
</dbReference>
<dbReference type="InterPro" id="IPR045865">
    <property type="entry name" value="ACT-like_dom_sf"/>
</dbReference>
<evidence type="ECO:0000256" key="1">
    <source>
        <dbReference type="ARBA" id="ARBA00013059"/>
    </source>
</evidence>
<evidence type="ECO:0000313" key="9">
    <source>
        <dbReference type="EMBL" id="KAG2289860.1"/>
    </source>
</evidence>